<proteinExistence type="predicted"/>
<dbReference type="EMBL" id="ADNY01000007">
    <property type="protein sequence ID" value="EFG56199.1"/>
    <property type="molecule type" value="Genomic_DNA"/>
</dbReference>
<evidence type="ECO:0000313" key="2">
    <source>
        <dbReference type="EMBL" id="EFG56199.1"/>
    </source>
</evidence>
<organism evidence="2 3">
    <name type="scientific">Lactobacillus amylolyticus DSM 11664</name>
    <dbReference type="NCBI Taxonomy" id="585524"/>
    <lineage>
        <taxon>Bacteria</taxon>
        <taxon>Bacillati</taxon>
        <taxon>Bacillota</taxon>
        <taxon>Bacilli</taxon>
        <taxon>Lactobacillales</taxon>
        <taxon>Lactobacillaceae</taxon>
        <taxon>Lactobacillus</taxon>
    </lineage>
</organism>
<dbReference type="Proteomes" id="UP000004069">
    <property type="component" value="Unassembled WGS sequence"/>
</dbReference>
<accession>D4YRK4</accession>
<dbReference type="PATRIC" id="fig|585524.9.peg.478"/>
<protein>
    <submittedName>
        <fullName evidence="2">Uncharacterized protein</fullName>
    </submittedName>
</protein>
<evidence type="ECO:0000256" key="1">
    <source>
        <dbReference type="SAM" id="MobiDB-lite"/>
    </source>
</evidence>
<evidence type="ECO:0000313" key="3">
    <source>
        <dbReference type="Proteomes" id="UP000004069"/>
    </source>
</evidence>
<name>D4YRK4_9LACO</name>
<comment type="caution">
    <text evidence="2">The sequence shown here is derived from an EMBL/GenBank/DDBJ whole genome shotgun (WGS) entry which is preliminary data.</text>
</comment>
<sequence>MTEKKTDYKLTPFWKEIAEIVKTPSYKGEEIKSNGDFILYRKIITFLYRGSAGTLFEIKQALGEEKLKSFFDYLNFYLSNAETPGHYYPSKLVNKQIREIKQTRELFDLNDTLNQISKVEFEKHGDKSAKGWLPNESPRKKKLVK</sequence>
<keyword evidence="3" id="KW-1185">Reference proteome</keyword>
<reference evidence="2 3" key="1">
    <citation type="submission" date="2010-04" db="EMBL/GenBank/DDBJ databases">
        <authorList>
            <person name="Muzny D."/>
            <person name="Qin X."/>
            <person name="Deng J."/>
            <person name="Jiang H."/>
            <person name="Liu Y."/>
            <person name="Qu J."/>
            <person name="Song X.-Z."/>
            <person name="Zhang L."/>
            <person name="Thornton R."/>
            <person name="Coyle M."/>
            <person name="Francisco L."/>
            <person name="Jackson L."/>
            <person name="Javaid M."/>
            <person name="Korchina V."/>
            <person name="Kovar C."/>
            <person name="Mata R."/>
            <person name="Mathew T."/>
            <person name="Ngo R."/>
            <person name="Nguyen L."/>
            <person name="Nguyen N."/>
            <person name="Okwuonu G."/>
            <person name="Ongeri F."/>
            <person name="Pham C."/>
            <person name="Simmons D."/>
            <person name="Wilczek-Boney K."/>
            <person name="Hale W."/>
            <person name="Jakkamsetti A."/>
            <person name="Pham P."/>
            <person name="Ruth R."/>
            <person name="San Lucas F."/>
            <person name="Warren J."/>
            <person name="Zhang J."/>
            <person name="Zhao Z."/>
            <person name="Zhou C."/>
            <person name="Zhu D."/>
            <person name="Lee S."/>
            <person name="Bess C."/>
            <person name="Blankenburg K."/>
            <person name="Forbes L."/>
            <person name="Fu Q."/>
            <person name="Gubbala S."/>
            <person name="Hirani K."/>
            <person name="Jayaseelan J.C."/>
            <person name="Lara F."/>
            <person name="Munidasa M."/>
            <person name="Palculict T."/>
            <person name="Patil S."/>
            <person name="Pu L.-L."/>
            <person name="Saada N."/>
            <person name="Tang L."/>
            <person name="Weissenberger G."/>
            <person name="Zhu Y."/>
            <person name="Hemphill L."/>
            <person name="Shang Y."/>
            <person name="Youmans B."/>
            <person name="Ayvaz T."/>
            <person name="Ross M."/>
            <person name="Santibanez J."/>
            <person name="Aqrawi P."/>
            <person name="Gross S."/>
            <person name="Joshi V."/>
            <person name="Fowler G."/>
            <person name="Nazareth L."/>
            <person name="Reid J."/>
            <person name="Worley K."/>
            <person name="Petrosino J."/>
            <person name="Highlander S."/>
            <person name="Gibbs R."/>
        </authorList>
    </citation>
    <scope>NUCLEOTIDE SEQUENCE [LARGE SCALE GENOMIC DNA]</scope>
    <source>
        <strain evidence="2 3">DSM 11664</strain>
    </source>
</reference>
<dbReference type="OrthoDB" id="9920135at2"/>
<feature type="region of interest" description="Disordered" evidence="1">
    <location>
        <begin position="124"/>
        <end position="145"/>
    </location>
</feature>
<dbReference type="RefSeq" id="WP_006351286.1">
    <property type="nucleotide sequence ID" value="NZ_ADNY01000007.1"/>
</dbReference>
<dbReference type="AlphaFoldDB" id="D4YRK4"/>
<gene>
    <name evidence="2" type="ORF">HMPREF0493_0132</name>
</gene>